<name>A0AAQ1JSX7_9BURK</name>
<dbReference type="GO" id="GO:0005840">
    <property type="term" value="C:ribosome"/>
    <property type="evidence" value="ECO:0007669"/>
    <property type="project" value="UniProtKB-KW"/>
</dbReference>
<dbReference type="InterPro" id="IPR016181">
    <property type="entry name" value="Acyl_CoA_acyltransferase"/>
</dbReference>
<dbReference type="InterPro" id="IPR050832">
    <property type="entry name" value="Bact_Acetyltransf"/>
</dbReference>
<dbReference type="Pfam" id="PF00583">
    <property type="entry name" value="Acetyltransf_1"/>
    <property type="match status" value="1"/>
</dbReference>
<keyword evidence="2" id="KW-0012">Acyltransferase</keyword>
<keyword evidence="4" id="KW-0687">Ribonucleoprotein</keyword>
<dbReference type="PANTHER" id="PTHR43877">
    <property type="entry name" value="AMINOALKYLPHOSPHONATE N-ACETYLTRANSFERASE-RELATED-RELATED"/>
    <property type="match status" value="1"/>
</dbReference>
<keyword evidence="1" id="KW-0808">Transferase</keyword>
<sequence length="175" mass="19671">MKTHRPPIQNAIRASDSLVFELIRMPEGPLDRAALFALYQSALHAHIDRAFGWDDAFQQARFDRSYHDADIELIVQGQETQGREIAGYLALTSDTDALHLSLLILKPAFRNRGIGGAIMRTLMSRATQSNRPLMLSCFLCNHAAMRFYEALGFQPVERDAHFVTYRFAASDSDAA</sequence>
<dbReference type="AlphaFoldDB" id="A0AAQ1JSX7"/>
<dbReference type="RefSeq" id="WP_080180808.1">
    <property type="nucleotide sequence ID" value="NZ_CADFGN010000001.1"/>
</dbReference>
<dbReference type="Proteomes" id="UP000183529">
    <property type="component" value="Unassembled WGS sequence"/>
</dbReference>
<dbReference type="CDD" id="cd04301">
    <property type="entry name" value="NAT_SF"/>
    <property type="match status" value="1"/>
</dbReference>
<protein>
    <submittedName>
        <fullName evidence="4">Ribosomal protein S18 acetylase RimI</fullName>
    </submittedName>
</protein>
<comment type="caution">
    <text evidence="4">The sequence shown here is derived from an EMBL/GenBank/DDBJ whole genome shotgun (WGS) entry which is preliminary data.</text>
</comment>
<organism evidence="4 5">
    <name type="scientific">Paraburkholderia tropica</name>
    <dbReference type="NCBI Taxonomy" id="92647"/>
    <lineage>
        <taxon>Bacteria</taxon>
        <taxon>Pseudomonadati</taxon>
        <taxon>Pseudomonadota</taxon>
        <taxon>Betaproteobacteria</taxon>
        <taxon>Burkholderiales</taxon>
        <taxon>Burkholderiaceae</taxon>
        <taxon>Paraburkholderia</taxon>
    </lineage>
</organism>
<dbReference type="PROSITE" id="PS51186">
    <property type="entry name" value="GNAT"/>
    <property type="match status" value="1"/>
</dbReference>
<evidence type="ECO:0000313" key="4">
    <source>
        <dbReference type="EMBL" id="SEJ26655.1"/>
    </source>
</evidence>
<dbReference type="GO" id="GO:0016747">
    <property type="term" value="F:acyltransferase activity, transferring groups other than amino-acyl groups"/>
    <property type="evidence" value="ECO:0007669"/>
    <property type="project" value="InterPro"/>
</dbReference>
<keyword evidence="4" id="KW-0689">Ribosomal protein</keyword>
<evidence type="ECO:0000256" key="2">
    <source>
        <dbReference type="ARBA" id="ARBA00023315"/>
    </source>
</evidence>
<evidence type="ECO:0000256" key="1">
    <source>
        <dbReference type="ARBA" id="ARBA00022679"/>
    </source>
</evidence>
<dbReference type="SUPFAM" id="SSF55729">
    <property type="entry name" value="Acyl-CoA N-acyltransferases (Nat)"/>
    <property type="match status" value="1"/>
</dbReference>
<dbReference type="Gene3D" id="3.40.630.30">
    <property type="match status" value="1"/>
</dbReference>
<reference evidence="4 5" key="1">
    <citation type="submission" date="2016-10" db="EMBL/GenBank/DDBJ databases">
        <authorList>
            <person name="Varghese N."/>
            <person name="Submissions S."/>
        </authorList>
    </citation>
    <scope>NUCLEOTIDE SEQUENCE [LARGE SCALE GENOMIC DNA]</scope>
    <source>
        <strain evidence="4 5">LMG 22274</strain>
    </source>
</reference>
<dbReference type="InterPro" id="IPR000182">
    <property type="entry name" value="GNAT_dom"/>
</dbReference>
<evidence type="ECO:0000259" key="3">
    <source>
        <dbReference type="PROSITE" id="PS51186"/>
    </source>
</evidence>
<dbReference type="EMBL" id="FNZM01000003">
    <property type="protein sequence ID" value="SEJ26655.1"/>
    <property type="molecule type" value="Genomic_DNA"/>
</dbReference>
<feature type="domain" description="N-acetyltransferase" evidence="3">
    <location>
        <begin position="20"/>
        <end position="172"/>
    </location>
</feature>
<accession>A0AAQ1JSX7</accession>
<proteinExistence type="predicted"/>
<gene>
    <name evidence="4" type="ORF">SAMN05216550_103387</name>
</gene>
<evidence type="ECO:0000313" key="5">
    <source>
        <dbReference type="Proteomes" id="UP000183529"/>
    </source>
</evidence>